<feature type="transmembrane region" description="Helical" evidence="1">
    <location>
        <begin position="107"/>
        <end position="132"/>
    </location>
</feature>
<evidence type="ECO:0000256" key="1">
    <source>
        <dbReference type="SAM" id="Phobius"/>
    </source>
</evidence>
<sequence length="175" mass="18947">MADKTAHLLPVPLAKEEEAAAHLPDARFISVWALITAFAYALVYTLNRYDTAPCHPKHPCAALTEAVVALVNALWNGMMWFAAPQAAAAALELLLPCRRRWMWTRRALACVAFAAAIVSHGMFYIAAGLVILTVVTDVDPARYLSFTIRTSVVIFVLAVGDLLASQALLLVGDAE</sequence>
<reference evidence="2 3" key="2">
    <citation type="submission" date="2024-10" db="EMBL/GenBank/DDBJ databases">
        <authorList>
            <person name="Ryan C."/>
        </authorList>
    </citation>
    <scope>NUCLEOTIDE SEQUENCE [LARGE SCALE GENOMIC DNA]</scope>
</reference>
<feature type="transmembrane region" description="Helical" evidence="1">
    <location>
        <begin position="28"/>
        <end position="46"/>
    </location>
</feature>
<name>A0ABC8ZBC0_9POAL</name>
<protein>
    <submittedName>
        <fullName evidence="2">Uncharacterized protein</fullName>
    </submittedName>
</protein>
<dbReference type="AlphaFoldDB" id="A0ABC8ZBC0"/>
<keyword evidence="1" id="KW-0472">Membrane</keyword>
<organism evidence="2 3">
    <name type="scientific">Urochloa decumbens</name>
    <dbReference type="NCBI Taxonomy" id="240449"/>
    <lineage>
        <taxon>Eukaryota</taxon>
        <taxon>Viridiplantae</taxon>
        <taxon>Streptophyta</taxon>
        <taxon>Embryophyta</taxon>
        <taxon>Tracheophyta</taxon>
        <taxon>Spermatophyta</taxon>
        <taxon>Magnoliopsida</taxon>
        <taxon>Liliopsida</taxon>
        <taxon>Poales</taxon>
        <taxon>Poaceae</taxon>
        <taxon>PACMAD clade</taxon>
        <taxon>Panicoideae</taxon>
        <taxon>Panicodae</taxon>
        <taxon>Paniceae</taxon>
        <taxon>Melinidinae</taxon>
        <taxon>Urochloa</taxon>
    </lineage>
</organism>
<proteinExistence type="predicted"/>
<gene>
    <name evidence="2" type="ORF">URODEC1_LOCUS43065</name>
</gene>
<evidence type="ECO:0000313" key="2">
    <source>
        <dbReference type="EMBL" id="CAL4958351.1"/>
    </source>
</evidence>
<dbReference type="EMBL" id="OZ075128">
    <property type="protein sequence ID" value="CAL4958351.1"/>
    <property type="molecule type" value="Genomic_DNA"/>
</dbReference>
<keyword evidence="3" id="KW-1185">Reference proteome</keyword>
<reference evidence="3" key="1">
    <citation type="submission" date="2024-06" db="EMBL/GenBank/DDBJ databases">
        <authorList>
            <person name="Ryan C."/>
        </authorList>
    </citation>
    <scope>NUCLEOTIDE SEQUENCE [LARGE SCALE GENOMIC DNA]</scope>
</reference>
<accession>A0ABC8ZBC0</accession>
<keyword evidence="1" id="KW-0812">Transmembrane</keyword>
<dbReference type="Proteomes" id="UP001497457">
    <property type="component" value="Chromosome 18b"/>
</dbReference>
<evidence type="ECO:0000313" key="3">
    <source>
        <dbReference type="Proteomes" id="UP001497457"/>
    </source>
</evidence>
<keyword evidence="1" id="KW-1133">Transmembrane helix</keyword>
<feature type="transmembrane region" description="Helical" evidence="1">
    <location>
        <begin position="152"/>
        <end position="171"/>
    </location>
</feature>